<evidence type="ECO:0000313" key="4">
    <source>
        <dbReference type="EMBL" id="KAE9331046.1"/>
    </source>
</evidence>
<sequence length="973" mass="106774">MRQHSLYASLQCVVHPAELDAVELQALEACLRDGGASLLDANAANGSAVTHIVCHPNAYQSFVAQRNERFVALVRPEWVFRTFLLQKLLPVDRFSPNPALIFSTLAISAGTMAKDPRKVINGLITHFGGQIVDQKEVYAGATHILYQEEGGKDADIVPEQQEHLKLLQLSYTKTDLGRNVAKWRRHFDTKMADTTFALPSCVVAYLGQRAGLDTQHHVKFTWIEECILRHCCVPEGPFAHKPTGPAPTKSDQKSRNWKTQPELHLEDLNLSKCAQVYKLGRTELGTELSVVRKLSNEKLEAMKKTMHGSIVLLAQHIAPLLREKLSEMLKTVDAKVANVPFGESYQDIVGKVVANASFVVCRYRGGFEYDEATRQGKKVVSIYWVLAGLSQVSKPSTFNLAIQRPVQSFGSIPGMQSFVITLSGYSSRSNPTREELQIAIHATGACLLPVLSRTHSTHLLCYEASGEKYKKALSWRFDNVLSHEWIFACLSKWGHVAEDAFRYTAIKEFSGDTDSTASDHSSKKKDSGDIKPDEEIVSKTKLAITPSARSAKKAAKGGQGRFDVDGILTEIDKVPTPADKKTPANVETTTPATTSKTSKSAPGRTKDVACTLFDTPTNTATPSNKRKSRKTDTDEPMALDEASADAEEVEKEPATKVTKTDGEVAKEPPLVISISSDSNADESGAVEEANVGPANQEPAKKTKAPAKKSKAKKRKGADTEEPDVSKSSKTSSKKPKKEAPATKKSRAASPPKNSRVFLLTGDRDQAALQTSIISSLGGTVSKFGRVFDSNCTHIICSELKRTEKFIAGCAAGKWILKPSYLDACSTAGKFIDEAAHEWGSHKSDQKDIDERIWPGVSAYWRKERAGGNPGAFTGWKFFIHAKCIPPRDMCERIVLAGGGSVIPLTKSAKFDSLAKDSTPDAPVVALFPPQVPTRDLWLKKLKTHEIECIKANFLIDYITKKQAPPVKREDYRF</sequence>
<dbReference type="FunFam" id="3.40.50.10190:FF:000018">
    <property type="entry name" value="DNA topoisomerase 2-binding protein 1"/>
    <property type="match status" value="1"/>
</dbReference>
<feature type="domain" description="BRCT" evidence="2">
    <location>
        <begin position="2"/>
        <end position="96"/>
    </location>
</feature>
<dbReference type="Pfam" id="PF12738">
    <property type="entry name" value="PTCB-BRCT"/>
    <property type="match status" value="1"/>
</dbReference>
<feature type="region of interest" description="Disordered" evidence="1">
    <location>
        <begin position="573"/>
        <end position="755"/>
    </location>
</feature>
<feature type="region of interest" description="Disordered" evidence="1">
    <location>
        <begin position="511"/>
        <end position="538"/>
    </location>
</feature>
<dbReference type="PROSITE" id="PS50172">
    <property type="entry name" value="BRCT"/>
    <property type="match status" value="2"/>
</dbReference>
<dbReference type="Proteomes" id="UP000440367">
    <property type="component" value="Unassembled WGS sequence"/>
</dbReference>
<reference evidence="5 6" key="1">
    <citation type="submission" date="2018-08" db="EMBL/GenBank/DDBJ databases">
        <title>Genomic investigation of the strawberry pathogen Phytophthora fragariae indicates pathogenicity is determined by transcriptional variation in three key races.</title>
        <authorList>
            <person name="Adams T.M."/>
            <person name="Armitage A.D."/>
            <person name="Sobczyk M.K."/>
            <person name="Bates H.J."/>
            <person name="Dunwell J.M."/>
            <person name="Nellist C.F."/>
            <person name="Harrison R.J."/>
        </authorList>
    </citation>
    <scope>NUCLEOTIDE SEQUENCE [LARGE SCALE GENOMIC DNA]</scope>
    <source>
        <strain evidence="4 5">A4</strain>
        <strain evidence="3 6">BC-1</strain>
    </source>
</reference>
<dbReference type="Gene3D" id="3.40.50.10190">
    <property type="entry name" value="BRCT domain"/>
    <property type="match status" value="5"/>
</dbReference>
<dbReference type="EMBL" id="QXGE01000001">
    <property type="protein sequence ID" value="KAE9331046.1"/>
    <property type="molecule type" value="Genomic_DNA"/>
</dbReference>
<evidence type="ECO:0000313" key="6">
    <source>
        <dbReference type="Proteomes" id="UP000440367"/>
    </source>
</evidence>
<feature type="compositionally biased region" description="Acidic residues" evidence="1">
    <location>
        <begin position="634"/>
        <end position="650"/>
    </location>
</feature>
<feature type="compositionally biased region" description="Basic and acidic residues" evidence="1">
    <location>
        <begin position="573"/>
        <end position="582"/>
    </location>
</feature>
<dbReference type="AlphaFoldDB" id="A0A6A4AIM7"/>
<evidence type="ECO:0000313" key="5">
    <source>
        <dbReference type="Proteomes" id="UP000437068"/>
    </source>
</evidence>
<dbReference type="PANTHER" id="PTHR47667:SF1">
    <property type="entry name" value="REGULATOR OF TY1 TRANSPOSITION PROTEIN 107"/>
    <property type="match status" value="1"/>
</dbReference>
<dbReference type="InterPro" id="IPR001357">
    <property type="entry name" value="BRCT_dom"/>
</dbReference>
<dbReference type="InterPro" id="IPR036420">
    <property type="entry name" value="BRCT_dom_sf"/>
</dbReference>
<dbReference type="Proteomes" id="UP000437068">
    <property type="component" value="Unassembled WGS sequence"/>
</dbReference>
<feature type="compositionally biased region" description="Basic residues" evidence="1">
    <location>
        <begin position="701"/>
        <end position="715"/>
    </location>
</feature>
<feature type="compositionally biased region" description="Low complexity" evidence="1">
    <location>
        <begin position="588"/>
        <end position="602"/>
    </location>
</feature>
<evidence type="ECO:0000313" key="3">
    <source>
        <dbReference type="EMBL" id="KAE9257962.1"/>
    </source>
</evidence>
<protein>
    <recommendedName>
        <fullName evidence="2">BRCT domain-containing protein</fullName>
    </recommendedName>
</protein>
<gene>
    <name evidence="4" type="ORF">PF001_g6</name>
    <name evidence="3" type="ORF">PF002_g557</name>
</gene>
<organism evidence="3 6">
    <name type="scientific">Phytophthora fragariae</name>
    <dbReference type="NCBI Taxonomy" id="53985"/>
    <lineage>
        <taxon>Eukaryota</taxon>
        <taxon>Sar</taxon>
        <taxon>Stramenopiles</taxon>
        <taxon>Oomycota</taxon>
        <taxon>Peronosporomycetes</taxon>
        <taxon>Peronosporales</taxon>
        <taxon>Peronosporaceae</taxon>
        <taxon>Phytophthora</taxon>
    </lineage>
</organism>
<dbReference type="Pfam" id="PF16770">
    <property type="entry name" value="RTT107_BRCT_5"/>
    <property type="match status" value="1"/>
</dbReference>
<evidence type="ECO:0000259" key="2">
    <source>
        <dbReference type="PROSITE" id="PS50172"/>
    </source>
</evidence>
<feature type="compositionally biased region" description="Basic and acidic residues" evidence="1">
    <location>
        <begin position="651"/>
        <end position="666"/>
    </location>
</feature>
<feature type="region of interest" description="Disordered" evidence="1">
    <location>
        <begin position="239"/>
        <end position="258"/>
    </location>
</feature>
<dbReference type="PANTHER" id="PTHR47667">
    <property type="entry name" value="REGULATOR OF TY1 TRANSPOSITION PROTEIN 107"/>
    <property type="match status" value="1"/>
</dbReference>
<proteinExistence type="predicted"/>
<feature type="domain" description="BRCT" evidence="2">
    <location>
        <begin position="415"/>
        <end position="503"/>
    </location>
</feature>
<dbReference type="CDD" id="cd17738">
    <property type="entry name" value="BRCT_TopBP1_rpt7"/>
    <property type="match status" value="1"/>
</dbReference>
<dbReference type="SUPFAM" id="SSF52113">
    <property type="entry name" value="BRCT domain"/>
    <property type="match status" value="4"/>
</dbReference>
<dbReference type="InterPro" id="IPR053036">
    <property type="entry name" value="CellCycle_DNARepair_Reg"/>
</dbReference>
<feature type="compositionally biased region" description="Basic and acidic residues" evidence="1">
    <location>
        <begin position="520"/>
        <end position="538"/>
    </location>
</feature>
<feature type="compositionally biased region" description="Polar residues" evidence="1">
    <location>
        <begin position="614"/>
        <end position="623"/>
    </location>
</feature>
<dbReference type="SMART" id="SM00292">
    <property type="entry name" value="BRCT"/>
    <property type="match status" value="4"/>
</dbReference>
<comment type="caution">
    <text evidence="3">The sequence shown here is derived from an EMBL/GenBank/DDBJ whole genome shotgun (WGS) entry which is preliminary data.</text>
</comment>
<evidence type="ECO:0000256" key="1">
    <source>
        <dbReference type="SAM" id="MobiDB-lite"/>
    </source>
</evidence>
<dbReference type="EMBL" id="QXGD01000011">
    <property type="protein sequence ID" value="KAE9257962.1"/>
    <property type="molecule type" value="Genomic_DNA"/>
</dbReference>
<name>A0A6A4AIM7_9STRA</name>
<accession>A0A6A4AIM7</accession>